<dbReference type="EMBL" id="BART01008063">
    <property type="protein sequence ID" value="GAG68122.1"/>
    <property type="molecule type" value="Genomic_DNA"/>
</dbReference>
<organism evidence="1">
    <name type="scientific">marine sediment metagenome</name>
    <dbReference type="NCBI Taxonomy" id="412755"/>
    <lineage>
        <taxon>unclassified sequences</taxon>
        <taxon>metagenomes</taxon>
        <taxon>ecological metagenomes</taxon>
    </lineage>
</organism>
<dbReference type="AlphaFoldDB" id="X1AE69"/>
<comment type="caution">
    <text evidence="1">The sequence shown here is derived from an EMBL/GenBank/DDBJ whole genome shotgun (WGS) entry which is preliminary data.</text>
</comment>
<reference evidence="1" key="1">
    <citation type="journal article" date="2014" name="Front. Microbiol.">
        <title>High frequency of phylogenetically diverse reductive dehalogenase-homologous genes in deep subseafloor sedimentary metagenomes.</title>
        <authorList>
            <person name="Kawai M."/>
            <person name="Futagami T."/>
            <person name="Toyoda A."/>
            <person name="Takaki Y."/>
            <person name="Nishi S."/>
            <person name="Hori S."/>
            <person name="Arai W."/>
            <person name="Tsubouchi T."/>
            <person name="Morono Y."/>
            <person name="Uchiyama I."/>
            <person name="Ito T."/>
            <person name="Fujiyama A."/>
            <person name="Inagaki F."/>
            <person name="Takami H."/>
        </authorList>
    </citation>
    <scope>NUCLEOTIDE SEQUENCE</scope>
    <source>
        <strain evidence="1">Expedition CK06-06</strain>
    </source>
</reference>
<gene>
    <name evidence="1" type="ORF">S01H4_18212</name>
</gene>
<sequence>MDKGIPNCSDCGGKGMCPKHKLEYLKWVADTAQNEYLEELRNQSQKQESERKTR</sequence>
<protein>
    <submittedName>
        <fullName evidence="1">Uncharacterized protein</fullName>
    </submittedName>
</protein>
<proteinExistence type="predicted"/>
<name>X1AE69_9ZZZZ</name>
<accession>X1AE69</accession>
<evidence type="ECO:0000313" key="1">
    <source>
        <dbReference type="EMBL" id="GAG68122.1"/>
    </source>
</evidence>